<protein>
    <recommendedName>
        <fullName evidence="7">Glutamyl-tRNA(Gln) amidotransferase subunit B, mitochondrial</fullName>
        <shortName evidence="7">Glu-AdT subunit B</shortName>
        <ecNumber evidence="7">6.3.5.-</ecNumber>
    </recommendedName>
</protein>
<evidence type="ECO:0000256" key="3">
    <source>
        <dbReference type="ARBA" id="ARBA00022741"/>
    </source>
</evidence>
<dbReference type="Pfam" id="PF02637">
    <property type="entry name" value="GatB_Yqey"/>
    <property type="match status" value="1"/>
</dbReference>
<keyword evidence="2 7" id="KW-0436">Ligase</keyword>
<evidence type="ECO:0000259" key="8">
    <source>
        <dbReference type="SMART" id="SM00845"/>
    </source>
</evidence>
<evidence type="ECO:0000313" key="10">
    <source>
        <dbReference type="Proteomes" id="UP000308724"/>
    </source>
</evidence>
<dbReference type="SUPFAM" id="SSF89095">
    <property type="entry name" value="GatB/YqeY motif"/>
    <property type="match status" value="1"/>
</dbReference>
<proteinExistence type="inferred from homology"/>
<keyword evidence="7" id="KW-0496">Mitochondrion</keyword>
<evidence type="ECO:0000256" key="4">
    <source>
        <dbReference type="ARBA" id="ARBA00022840"/>
    </source>
</evidence>
<dbReference type="InterPro" id="IPR006075">
    <property type="entry name" value="Asn/Gln-tRNA_Trfase_suB/E_cat"/>
</dbReference>
<keyword evidence="3 7" id="KW-0547">Nucleotide-binding</keyword>
<dbReference type="EMBL" id="QZBZ01000063">
    <property type="protein sequence ID" value="TIA38441.1"/>
    <property type="molecule type" value="Genomic_DNA"/>
</dbReference>
<comment type="subunit">
    <text evidence="7">Subunit of the heterotrimeric GatCAB amidotransferase (AdT) complex, composed of A, B and C subunits.</text>
</comment>
<dbReference type="NCBIfam" id="TIGR00133">
    <property type="entry name" value="gatB"/>
    <property type="match status" value="1"/>
</dbReference>
<comment type="catalytic activity">
    <reaction evidence="6 7">
        <text>L-glutamyl-tRNA(Gln) + L-glutamine + ATP + H2O = L-glutaminyl-tRNA(Gln) + L-glutamate + ADP + phosphate + H(+)</text>
        <dbReference type="Rhea" id="RHEA:17521"/>
        <dbReference type="Rhea" id="RHEA-COMP:9681"/>
        <dbReference type="Rhea" id="RHEA-COMP:9684"/>
        <dbReference type="ChEBI" id="CHEBI:15377"/>
        <dbReference type="ChEBI" id="CHEBI:15378"/>
        <dbReference type="ChEBI" id="CHEBI:29985"/>
        <dbReference type="ChEBI" id="CHEBI:30616"/>
        <dbReference type="ChEBI" id="CHEBI:43474"/>
        <dbReference type="ChEBI" id="CHEBI:58359"/>
        <dbReference type="ChEBI" id="CHEBI:78520"/>
        <dbReference type="ChEBI" id="CHEBI:78521"/>
        <dbReference type="ChEBI" id="CHEBI:456216"/>
    </reaction>
</comment>
<dbReference type="GO" id="GO:0005739">
    <property type="term" value="C:mitochondrion"/>
    <property type="evidence" value="ECO:0007669"/>
    <property type="project" value="UniProtKB-SubCell"/>
</dbReference>
<keyword evidence="4 7" id="KW-0067">ATP-binding</keyword>
<dbReference type="Pfam" id="PF02934">
    <property type="entry name" value="GatB_N"/>
    <property type="match status" value="1"/>
</dbReference>
<accession>A0A4T0BUF1</accession>
<reference evidence="9 10" key="1">
    <citation type="submission" date="2018-10" db="EMBL/GenBank/DDBJ databases">
        <title>Fifty Aureobasidium pullulans genomes reveal a recombining polyextremotolerant generalist.</title>
        <authorList>
            <person name="Gostincar C."/>
            <person name="Turk M."/>
            <person name="Zajc J."/>
            <person name="Gunde-Cimerman N."/>
        </authorList>
    </citation>
    <scope>NUCLEOTIDE SEQUENCE [LARGE SCALE GENOMIC DNA]</scope>
    <source>
        <strain evidence="9 10">EXF-1645</strain>
    </source>
</reference>
<dbReference type="EC" id="6.3.5.-" evidence="7"/>
<comment type="similarity">
    <text evidence="1 7">Belongs to the GatB/GatE family. GatB subfamily.</text>
</comment>
<comment type="subcellular location">
    <subcellularLocation>
        <location evidence="7">Mitochondrion</location>
    </subcellularLocation>
</comment>
<evidence type="ECO:0000256" key="7">
    <source>
        <dbReference type="HAMAP-Rule" id="MF_03147"/>
    </source>
</evidence>
<dbReference type="GO" id="GO:0005524">
    <property type="term" value="F:ATP binding"/>
    <property type="evidence" value="ECO:0007669"/>
    <property type="project" value="UniProtKB-KW"/>
</dbReference>
<comment type="caution">
    <text evidence="9">The sequence shown here is derived from an EMBL/GenBank/DDBJ whole genome shotgun (WGS) entry which is preliminary data.</text>
</comment>
<dbReference type="SMART" id="SM00845">
    <property type="entry name" value="GatB_Yqey"/>
    <property type="match status" value="1"/>
</dbReference>
<dbReference type="Proteomes" id="UP000308724">
    <property type="component" value="Unassembled WGS sequence"/>
</dbReference>
<dbReference type="AlphaFoldDB" id="A0A4T0BUF1"/>
<dbReference type="Gene3D" id="1.10.10.410">
    <property type="match status" value="1"/>
</dbReference>
<dbReference type="GO" id="GO:0032543">
    <property type="term" value="P:mitochondrial translation"/>
    <property type="evidence" value="ECO:0007669"/>
    <property type="project" value="UniProtKB-UniRule"/>
</dbReference>
<dbReference type="InterPro" id="IPR017958">
    <property type="entry name" value="Gln-tRNA_amidoTrfase_suB_CS"/>
</dbReference>
<feature type="domain" description="Asn/Gln amidotransferase" evidence="8">
    <location>
        <begin position="444"/>
        <end position="607"/>
    </location>
</feature>
<dbReference type="GO" id="GO:0030956">
    <property type="term" value="C:glutamyl-tRNA(Gln) amidotransferase complex"/>
    <property type="evidence" value="ECO:0007669"/>
    <property type="project" value="UniProtKB-UniRule"/>
</dbReference>
<keyword evidence="5 7" id="KW-0648">Protein biosynthesis</keyword>
<evidence type="ECO:0000256" key="6">
    <source>
        <dbReference type="ARBA" id="ARBA00047913"/>
    </source>
</evidence>
<dbReference type="InterPro" id="IPR004413">
    <property type="entry name" value="GatB"/>
</dbReference>
<evidence type="ECO:0000256" key="5">
    <source>
        <dbReference type="ARBA" id="ARBA00022917"/>
    </source>
</evidence>
<dbReference type="PROSITE" id="PS01234">
    <property type="entry name" value="GATB"/>
    <property type="match status" value="1"/>
</dbReference>
<sequence>MPLQPRPITLSLRQTCLYYACRSRLSPLASVQPRHRHFSGSAYRFETAKAADAAVPLRKQLKEEAKQRKKSAKAAKSPGNNAADPLLDKWELTVGIEVHAELNTAHKLFSTAQTSLNAEPNEHVARFDAALPGAQPAFQKATLIPALRAALAMDCDIQSRSSWDRKHYFYQDQPNGYQITQYYEPFARNGSLTLTLEDGIDPNDISEPGAIGLTIGIKQIQMEQDTAKTALQPPSTYLLDFNRVSHPLIEIITLPQIHSPATAAATVRKIQSLLKSVDSCVAGMEMGGLRADVNVSVRKRGSTGDNNEYSGVKGLGTRTEIKNLSSFKAVEDAVTAERDRQIKVLEAGGVIEGETRGWTIGSTETTRLRSKEGEVDYRYMPDPDLPPVLISSELVNHLRKTLPELPDSTISRTLKDFGLSMKDAKTLFSFDDGERLEYCADTIDLVSKKLSAQGLNDDQNQAKVGKLVANWVLHEIGGLLTSDGREWSDLTITTEELASLLANLMSKQITARVGKQILQQLYEEDSDERTSVDARIDEGNLRLRPISREEYIELAQSIMDENPNMVSAVRDKGQKGKTMWFVGQMVRRAEEGTVEAEKAKEIIEELLFP</sequence>
<evidence type="ECO:0000313" key="9">
    <source>
        <dbReference type="EMBL" id="TIA38441.1"/>
    </source>
</evidence>
<dbReference type="InterPro" id="IPR003789">
    <property type="entry name" value="Asn/Gln_tRNA_amidoTrase-B-like"/>
</dbReference>
<evidence type="ECO:0000256" key="1">
    <source>
        <dbReference type="ARBA" id="ARBA00005306"/>
    </source>
</evidence>
<dbReference type="NCBIfam" id="NF004012">
    <property type="entry name" value="PRK05477.1-2"/>
    <property type="match status" value="1"/>
</dbReference>
<dbReference type="GO" id="GO:0070681">
    <property type="term" value="P:glutaminyl-tRNAGln biosynthesis via transamidation"/>
    <property type="evidence" value="ECO:0007669"/>
    <property type="project" value="UniProtKB-UniRule"/>
</dbReference>
<gene>
    <name evidence="9" type="ORF">D6C78_04001</name>
</gene>
<dbReference type="InterPro" id="IPR018027">
    <property type="entry name" value="Asn/Gln_amidotransferase"/>
</dbReference>
<dbReference type="InterPro" id="IPR023168">
    <property type="entry name" value="GatB_Yqey_C_2"/>
</dbReference>
<dbReference type="InterPro" id="IPR014746">
    <property type="entry name" value="Gln_synth/guanido_kin_cat_dom"/>
</dbReference>
<comment type="function">
    <text evidence="7">Allows the formation of correctly charged Gln-tRNA(Gln) through the transamidation of misacylated Glu-tRNA(Gln) in the mitochondria. The reaction takes place in the presence of glutamine and ATP through an activated gamma-phospho-Glu-tRNA(Gln).</text>
</comment>
<dbReference type="PANTHER" id="PTHR11659:SF0">
    <property type="entry name" value="GLUTAMYL-TRNA(GLN) AMIDOTRANSFERASE SUBUNIT B, MITOCHONDRIAL"/>
    <property type="match status" value="1"/>
</dbReference>
<dbReference type="GO" id="GO:0050567">
    <property type="term" value="F:glutaminyl-tRNA synthase (glutamine-hydrolyzing) activity"/>
    <property type="evidence" value="ECO:0007669"/>
    <property type="project" value="UniProtKB-UniRule"/>
</dbReference>
<dbReference type="HAMAP" id="MF_00121">
    <property type="entry name" value="GatB"/>
    <property type="match status" value="1"/>
</dbReference>
<evidence type="ECO:0000256" key="2">
    <source>
        <dbReference type="ARBA" id="ARBA00022598"/>
    </source>
</evidence>
<name>A0A4T0BUF1_AURPU</name>
<dbReference type="InterPro" id="IPR017959">
    <property type="entry name" value="Asn/Gln-tRNA_amidoTrfase_suB/E"/>
</dbReference>
<dbReference type="PANTHER" id="PTHR11659">
    <property type="entry name" value="GLUTAMYL-TRNA GLN AMIDOTRANSFERASE SUBUNIT B MITOCHONDRIAL AND PROKARYOTIC PET112-RELATED"/>
    <property type="match status" value="1"/>
</dbReference>
<organism evidence="9 10">
    <name type="scientific">Aureobasidium pullulans</name>
    <name type="common">Black yeast</name>
    <name type="synonym">Pullularia pullulans</name>
    <dbReference type="NCBI Taxonomy" id="5580"/>
    <lineage>
        <taxon>Eukaryota</taxon>
        <taxon>Fungi</taxon>
        <taxon>Dikarya</taxon>
        <taxon>Ascomycota</taxon>
        <taxon>Pezizomycotina</taxon>
        <taxon>Dothideomycetes</taxon>
        <taxon>Dothideomycetidae</taxon>
        <taxon>Dothideales</taxon>
        <taxon>Saccotheciaceae</taxon>
        <taxon>Aureobasidium</taxon>
    </lineage>
</organism>
<dbReference type="SUPFAM" id="SSF55931">
    <property type="entry name" value="Glutamine synthetase/guanido kinase"/>
    <property type="match status" value="1"/>
</dbReference>